<dbReference type="Gene3D" id="2.30.110.10">
    <property type="entry name" value="Electron Transport, Fmn-binding Protein, Chain A"/>
    <property type="match status" value="1"/>
</dbReference>
<evidence type="ECO:0000259" key="1">
    <source>
        <dbReference type="Pfam" id="PF01243"/>
    </source>
</evidence>
<dbReference type="InterPro" id="IPR012349">
    <property type="entry name" value="Split_barrel_FMN-bd"/>
</dbReference>
<dbReference type="GeneID" id="60681867"/>
<dbReference type="InterPro" id="IPR011576">
    <property type="entry name" value="Pyridox_Oxase_N"/>
</dbReference>
<reference evidence="2 3" key="1">
    <citation type="submission" date="2018-08" db="EMBL/GenBank/DDBJ databases">
        <title>Genome sequencing of Agrobacterium vitis strain ICMP 10754.</title>
        <authorList>
            <person name="Visnovsky S.B."/>
            <person name="Pitman A.R."/>
        </authorList>
    </citation>
    <scope>NUCLEOTIDE SEQUENCE [LARGE SCALE GENOMIC DNA]</scope>
    <source>
        <strain evidence="2 3">ICMP 10754</strain>
    </source>
</reference>
<protein>
    <submittedName>
        <fullName evidence="2">Pyridoxamine 5'-phosphate oxidase family protein</fullName>
    </submittedName>
</protein>
<organism evidence="2 3">
    <name type="scientific">Agrobacterium vitis</name>
    <name type="common">Rhizobium vitis</name>
    <dbReference type="NCBI Taxonomy" id="373"/>
    <lineage>
        <taxon>Bacteria</taxon>
        <taxon>Pseudomonadati</taxon>
        <taxon>Pseudomonadota</taxon>
        <taxon>Alphaproteobacteria</taxon>
        <taxon>Hyphomicrobiales</taxon>
        <taxon>Rhizobiaceae</taxon>
        <taxon>Rhizobium/Agrobacterium group</taxon>
        <taxon>Agrobacterium</taxon>
    </lineage>
</organism>
<dbReference type="SUPFAM" id="SSF50475">
    <property type="entry name" value="FMN-binding split barrel"/>
    <property type="match status" value="1"/>
</dbReference>
<dbReference type="RefSeq" id="WP_081089118.1">
    <property type="nucleotide sequence ID" value="NZ_CP055265.1"/>
</dbReference>
<dbReference type="PANTHER" id="PTHR42815:SF2">
    <property type="entry name" value="FAD-BINDING, PUTATIVE (AFU_ORTHOLOGUE AFUA_6G07600)-RELATED"/>
    <property type="match status" value="1"/>
</dbReference>
<dbReference type="InterPro" id="IPR024029">
    <property type="entry name" value="Pyridox_Oxase_FMN-dep"/>
</dbReference>
<dbReference type="NCBIfam" id="TIGR04025">
    <property type="entry name" value="PPOX_FMN_DR2398"/>
    <property type="match status" value="1"/>
</dbReference>
<dbReference type="OrthoDB" id="9790331at2"/>
<dbReference type="EMBL" id="QUSG01000001">
    <property type="protein sequence ID" value="KAA3531998.1"/>
    <property type="molecule type" value="Genomic_DNA"/>
</dbReference>
<evidence type="ECO:0000313" key="2">
    <source>
        <dbReference type="EMBL" id="KAA3531998.1"/>
    </source>
</evidence>
<name>A0A368NYH5_AGRVI</name>
<dbReference type="PANTHER" id="PTHR42815">
    <property type="entry name" value="FAD-BINDING, PUTATIVE (AFU_ORTHOLOGUE AFUA_6G07600)-RELATED"/>
    <property type="match status" value="1"/>
</dbReference>
<dbReference type="Proteomes" id="UP000436911">
    <property type="component" value="Unassembled WGS sequence"/>
</dbReference>
<accession>A0A368NYH5</accession>
<evidence type="ECO:0000313" key="3">
    <source>
        <dbReference type="Proteomes" id="UP000436911"/>
    </source>
</evidence>
<gene>
    <name evidence="2" type="ORF">DXT89_01080</name>
</gene>
<sequence length="202" mass="21890">MMTITTLQQLEALYGTVKETSLAKEIDHLNDDYAAFVSASPFILLATVGADGTDCSPKGDAPGFVAILDRKTLAIPDRPGNNRIDNLKNIIADGRTSVLFLIPGVGETLRVNGRATISADPGLLARFTVDGKLPKSVILLAIESVYFHCAKAILRSNLWDASRHVERSTLPSAGQMLKNIVSGFDGEAYDKELPERSRKSLY</sequence>
<proteinExistence type="predicted"/>
<dbReference type="AlphaFoldDB" id="A0A368NYH5"/>
<comment type="caution">
    <text evidence="2">The sequence shown here is derived from an EMBL/GenBank/DDBJ whole genome shotgun (WGS) entry which is preliminary data.</text>
</comment>
<feature type="domain" description="Pyridoxamine 5'-phosphate oxidase N-terminal" evidence="1">
    <location>
        <begin position="30"/>
        <end position="149"/>
    </location>
</feature>
<dbReference type="Pfam" id="PF01243">
    <property type="entry name" value="PNPOx_N"/>
    <property type="match status" value="1"/>
</dbReference>